<gene>
    <name evidence="3" type="ORF">CWI81_01065</name>
</gene>
<dbReference type="Pfam" id="PF01722">
    <property type="entry name" value="BolA"/>
    <property type="match status" value="1"/>
</dbReference>
<accession>A0A432ZGU5</accession>
<evidence type="ECO:0000256" key="1">
    <source>
        <dbReference type="ARBA" id="ARBA00005578"/>
    </source>
</evidence>
<dbReference type="OrthoDB" id="9801469at2"/>
<dbReference type="AlphaFoldDB" id="A0A432ZGU5"/>
<dbReference type="GO" id="GO:0006351">
    <property type="term" value="P:DNA-templated transcription"/>
    <property type="evidence" value="ECO:0007669"/>
    <property type="project" value="TreeGrafter"/>
</dbReference>
<dbReference type="InterPro" id="IPR002634">
    <property type="entry name" value="BolA"/>
</dbReference>
<protein>
    <submittedName>
        <fullName evidence="3">Transcriptional regulator</fullName>
    </submittedName>
</protein>
<reference evidence="3 4" key="1">
    <citation type="journal article" date="2011" name="Front. Microbiol.">
        <title>Genomic signatures of strain selection and enhancement in Bacillus atrophaeus var. globigii, a historical biowarfare simulant.</title>
        <authorList>
            <person name="Gibbons H.S."/>
            <person name="Broomall S.M."/>
            <person name="McNew L.A."/>
            <person name="Daligault H."/>
            <person name="Chapman C."/>
            <person name="Bruce D."/>
            <person name="Karavis M."/>
            <person name="Krepps M."/>
            <person name="McGregor P.A."/>
            <person name="Hong C."/>
            <person name="Park K.H."/>
            <person name="Akmal A."/>
            <person name="Feldman A."/>
            <person name="Lin J.S."/>
            <person name="Chang W.E."/>
            <person name="Higgs B.W."/>
            <person name="Demirev P."/>
            <person name="Lindquist J."/>
            <person name="Liem A."/>
            <person name="Fochler E."/>
            <person name="Read T.D."/>
            <person name="Tapia R."/>
            <person name="Johnson S."/>
            <person name="Bishop-Lilly K.A."/>
            <person name="Detter C."/>
            <person name="Han C."/>
            <person name="Sozhamannan S."/>
            <person name="Rosenzweig C.N."/>
            <person name="Skowronski E.W."/>
        </authorList>
    </citation>
    <scope>NUCLEOTIDE SEQUENCE [LARGE SCALE GENOMIC DNA]</scope>
    <source>
        <strain evidence="3 4">CL-SP19</strain>
    </source>
</reference>
<comment type="caution">
    <text evidence="3">The sequence shown here is derived from an EMBL/GenBank/DDBJ whole genome shotgun (WGS) entry which is preliminary data.</text>
</comment>
<organism evidence="3 4">
    <name type="scientific">Idiomarina seosinensis</name>
    <dbReference type="NCBI Taxonomy" id="281739"/>
    <lineage>
        <taxon>Bacteria</taxon>
        <taxon>Pseudomonadati</taxon>
        <taxon>Pseudomonadota</taxon>
        <taxon>Gammaproteobacteria</taxon>
        <taxon>Alteromonadales</taxon>
        <taxon>Idiomarinaceae</taxon>
        <taxon>Idiomarina</taxon>
    </lineage>
</organism>
<evidence type="ECO:0000313" key="3">
    <source>
        <dbReference type="EMBL" id="RUO77123.1"/>
    </source>
</evidence>
<dbReference type="SUPFAM" id="SSF82657">
    <property type="entry name" value="BolA-like"/>
    <property type="match status" value="1"/>
</dbReference>
<dbReference type="PANTHER" id="PTHR46229">
    <property type="entry name" value="BOLA TRANSCRIPTION REGULATOR"/>
    <property type="match status" value="1"/>
</dbReference>
<sequence>MMREQIESKLQQAFDPAFLQVDDESYMHANGPDAQSHYKVTLVTEQFEGKRSLQRHRAVNKTLADELQRIHALALHTYTPDEWAEKCGAPDSPNCMGGG</sequence>
<evidence type="ECO:0000313" key="4">
    <source>
        <dbReference type="Proteomes" id="UP000287908"/>
    </source>
</evidence>
<keyword evidence="4" id="KW-1185">Reference proteome</keyword>
<dbReference type="InterPro" id="IPR050961">
    <property type="entry name" value="BolA/IbaG_stress_morph_reg"/>
</dbReference>
<dbReference type="InterPro" id="IPR036065">
    <property type="entry name" value="BolA-like_sf"/>
</dbReference>
<dbReference type="PANTHER" id="PTHR46229:SF2">
    <property type="entry name" value="BOLA-LIKE PROTEIN 1"/>
    <property type="match status" value="1"/>
</dbReference>
<dbReference type="GO" id="GO:0005829">
    <property type="term" value="C:cytosol"/>
    <property type="evidence" value="ECO:0007669"/>
    <property type="project" value="TreeGrafter"/>
</dbReference>
<dbReference type="EMBL" id="PIQF01000001">
    <property type="protein sequence ID" value="RUO77123.1"/>
    <property type="molecule type" value="Genomic_DNA"/>
</dbReference>
<evidence type="ECO:0000256" key="2">
    <source>
        <dbReference type="RuleBase" id="RU003860"/>
    </source>
</evidence>
<comment type="similarity">
    <text evidence="1 2">Belongs to the BolA/IbaG family.</text>
</comment>
<dbReference type="Proteomes" id="UP000287908">
    <property type="component" value="Unassembled WGS sequence"/>
</dbReference>
<dbReference type="Gene3D" id="3.10.20.90">
    <property type="entry name" value="Phosphatidylinositol 3-kinase Catalytic Subunit, Chain A, domain 1"/>
    <property type="match status" value="1"/>
</dbReference>
<dbReference type="PIRSF" id="PIRSF003113">
    <property type="entry name" value="BolA"/>
    <property type="match status" value="1"/>
</dbReference>
<name>A0A432ZGU5_9GAMM</name>
<proteinExistence type="inferred from homology"/>